<feature type="region of interest" description="Disordered" evidence="1">
    <location>
        <begin position="1"/>
        <end position="20"/>
    </location>
</feature>
<comment type="caution">
    <text evidence="2">The sequence shown here is derived from an EMBL/GenBank/DDBJ whole genome shotgun (WGS) entry which is preliminary data.</text>
</comment>
<protein>
    <submittedName>
        <fullName evidence="2">Uncharacterized protein</fullName>
    </submittedName>
</protein>
<evidence type="ECO:0000256" key="1">
    <source>
        <dbReference type="SAM" id="MobiDB-lite"/>
    </source>
</evidence>
<evidence type="ECO:0000313" key="3">
    <source>
        <dbReference type="Proteomes" id="UP001055115"/>
    </source>
</evidence>
<gene>
    <name evidence="2" type="ORF">ColSpa_04310</name>
</gene>
<proteinExistence type="predicted"/>
<dbReference type="Proteomes" id="UP001055115">
    <property type="component" value="Unassembled WGS sequence"/>
</dbReference>
<dbReference type="AlphaFoldDB" id="A0AA37LCP5"/>
<dbReference type="EMBL" id="BQXU01000009">
    <property type="protein sequence ID" value="GKT44129.1"/>
    <property type="molecule type" value="Genomic_DNA"/>
</dbReference>
<feature type="region of interest" description="Disordered" evidence="1">
    <location>
        <begin position="46"/>
        <end position="71"/>
    </location>
</feature>
<sequence>MQQEGESKSEARKAARNKHCEAKRIRQGIELAVSFMASVLETAAISGTSSKHSGDLRSGHGHRQRMRLDSNHPIPGSAFLLGFGLQMPCSVPKVAFKPQSMAKQSDYESWI</sequence>
<dbReference type="GeneID" id="73325112"/>
<evidence type="ECO:0000313" key="2">
    <source>
        <dbReference type="EMBL" id="GKT44129.1"/>
    </source>
</evidence>
<organism evidence="2 3">
    <name type="scientific">Colletotrichum spaethianum</name>
    <dbReference type="NCBI Taxonomy" id="700344"/>
    <lineage>
        <taxon>Eukaryota</taxon>
        <taxon>Fungi</taxon>
        <taxon>Dikarya</taxon>
        <taxon>Ascomycota</taxon>
        <taxon>Pezizomycotina</taxon>
        <taxon>Sordariomycetes</taxon>
        <taxon>Hypocreomycetidae</taxon>
        <taxon>Glomerellales</taxon>
        <taxon>Glomerellaceae</taxon>
        <taxon>Colletotrichum</taxon>
        <taxon>Colletotrichum spaethianum species complex</taxon>
    </lineage>
</organism>
<name>A0AA37LCP5_9PEZI</name>
<dbReference type="RefSeq" id="XP_049126479.1">
    <property type="nucleotide sequence ID" value="XM_049270522.1"/>
</dbReference>
<reference evidence="2 3" key="1">
    <citation type="submission" date="2022-03" db="EMBL/GenBank/DDBJ databases">
        <title>Genome data of Colletotrichum spp.</title>
        <authorList>
            <person name="Utami Y.D."/>
            <person name="Hiruma K."/>
        </authorList>
    </citation>
    <scope>NUCLEOTIDE SEQUENCE [LARGE SCALE GENOMIC DNA]</scope>
    <source>
        <strain evidence="2 3">MAFF 239500</strain>
    </source>
</reference>
<accession>A0AA37LCP5</accession>
<keyword evidence="3" id="KW-1185">Reference proteome</keyword>